<feature type="compositionally biased region" description="Acidic residues" evidence="1">
    <location>
        <begin position="735"/>
        <end position="745"/>
    </location>
</feature>
<dbReference type="Proteomes" id="UP000549394">
    <property type="component" value="Unassembled WGS sequence"/>
</dbReference>
<reference evidence="2 3" key="1">
    <citation type="submission" date="2020-08" db="EMBL/GenBank/DDBJ databases">
        <authorList>
            <person name="Hejnol A."/>
        </authorList>
    </citation>
    <scope>NUCLEOTIDE SEQUENCE [LARGE SCALE GENOMIC DNA]</scope>
</reference>
<name>A0A7I8VQQ0_9ANNE</name>
<dbReference type="EMBL" id="CAJFCJ010000008">
    <property type="protein sequence ID" value="CAD5118058.1"/>
    <property type="molecule type" value="Genomic_DNA"/>
</dbReference>
<comment type="caution">
    <text evidence="2">The sequence shown here is derived from an EMBL/GenBank/DDBJ whole genome shotgun (WGS) entry which is preliminary data.</text>
</comment>
<evidence type="ECO:0000256" key="1">
    <source>
        <dbReference type="SAM" id="MobiDB-lite"/>
    </source>
</evidence>
<gene>
    <name evidence="2" type="ORF">DGYR_LOCUS6497</name>
</gene>
<dbReference type="InterPro" id="IPR032675">
    <property type="entry name" value="LRR_dom_sf"/>
</dbReference>
<feature type="compositionally biased region" description="Acidic residues" evidence="1">
    <location>
        <begin position="591"/>
        <end position="703"/>
    </location>
</feature>
<keyword evidence="3" id="KW-1185">Reference proteome</keyword>
<dbReference type="SUPFAM" id="SSF52047">
    <property type="entry name" value="RNI-like"/>
    <property type="match status" value="1"/>
</dbReference>
<evidence type="ECO:0000313" key="3">
    <source>
        <dbReference type="Proteomes" id="UP000549394"/>
    </source>
</evidence>
<sequence>MRAIFRLEDQAFHHVMKQLDNYKDEYSYIEYLKNRKVPPVICDRLFNELNGFYAGLPDDVIKVFANDDFPLNNIRFGDTNFRNDASIEFLKCHKLRGLTIENLELTTIEELLDLINCEELKTLSFHHCREVHQFEDVNISETSITDIRLLKRHVNLEHLDCTELIDNACKSYIHLHCFVKLKRLRFGNSSSKIKKLQMTLINQINPLIKKFLTKEEIENYNELPERFKSKRKWDLTEFIELSYWKDLSFIDILGESIPCPRSVCNFIARHEKLEFVGLTEEFPDILERSVIEHKNVYNLFDICHFEKIYGRNDMSFKILYTKKNSNIDLREIWNSNDISYNEMRSPVIFRRLARNHHDHYVIECHSELTRILADELAFEKFSFYTRQTCFGETCWNILCTDIEQSECIIVIVKLIAERFLQRDFYLSDLKDSSFMDLLTQYHKYFKMATNINYIYRKIFDIPEKNKDDLDTCFTNYSFMKILVIFLGQLNLEQITRNELDGLFRGMKRINRLKHWKESQDLLEQLHVTMLQIMTYCSNKHGWDLTELENYIERRLIRCKFICTGSTSVYLQDDNESDDSYDYNSEYYVNGGEEEEYGEEEEEDYEEGDYEEEDYEEGDYEEEEEGGVEQEGEADVEFDDADEEGEFEQGEEEEGQEQGGYEQEEEEEYEQFEDEEEYEQGEEEGEYEEGEDEEEYVQGEEEGEYDKGDFEQGEEEVQEIIVRGVQIEVIEEEAEIEEMEREEGGEYIENNTHNGQYIQEVEVRELPLDGAESDKGDVE</sequence>
<feature type="compositionally biased region" description="Basic and acidic residues" evidence="1">
    <location>
        <begin position="760"/>
        <end position="778"/>
    </location>
</feature>
<proteinExistence type="predicted"/>
<dbReference type="AlphaFoldDB" id="A0A7I8VQQ0"/>
<organism evidence="2 3">
    <name type="scientific">Dimorphilus gyrociliatus</name>
    <dbReference type="NCBI Taxonomy" id="2664684"/>
    <lineage>
        <taxon>Eukaryota</taxon>
        <taxon>Metazoa</taxon>
        <taxon>Spiralia</taxon>
        <taxon>Lophotrochozoa</taxon>
        <taxon>Annelida</taxon>
        <taxon>Polychaeta</taxon>
        <taxon>Polychaeta incertae sedis</taxon>
        <taxon>Dinophilidae</taxon>
        <taxon>Dimorphilus</taxon>
    </lineage>
</organism>
<accession>A0A7I8VQQ0</accession>
<evidence type="ECO:0000313" key="2">
    <source>
        <dbReference type="EMBL" id="CAD5118058.1"/>
    </source>
</evidence>
<protein>
    <submittedName>
        <fullName evidence="2">DgyrCDS6798</fullName>
    </submittedName>
</protein>
<dbReference type="OrthoDB" id="10247652at2759"/>
<feature type="region of interest" description="Disordered" evidence="1">
    <location>
        <begin position="735"/>
        <end position="778"/>
    </location>
</feature>
<feature type="compositionally biased region" description="Low complexity" evidence="1">
    <location>
        <begin position="581"/>
        <end position="590"/>
    </location>
</feature>
<dbReference type="Gene3D" id="3.80.10.10">
    <property type="entry name" value="Ribonuclease Inhibitor"/>
    <property type="match status" value="1"/>
</dbReference>
<feature type="region of interest" description="Disordered" evidence="1">
    <location>
        <begin position="570"/>
        <end position="718"/>
    </location>
</feature>